<dbReference type="Proteomes" id="UP000287033">
    <property type="component" value="Unassembled WGS sequence"/>
</dbReference>
<organism evidence="2 3">
    <name type="scientific">Chiloscyllium punctatum</name>
    <name type="common">Brownbanded bambooshark</name>
    <name type="synonym">Hemiscyllium punctatum</name>
    <dbReference type="NCBI Taxonomy" id="137246"/>
    <lineage>
        <taxon>Eukaryota</taxon>
        <taxon>Metazoa</taxon>
        <taxon>Chordata</taxon>
        <taxon>Craniata</taxon>
        <taxon>Vertebrata</taxon>
        <taxon>Chondrichthyes</taxon>
        <taxon>Elasmobranchii</taxon>
        <taxon>Galeomorphii</taxon>
        <taxon>Galeoidea</taxon>
        <taxon>Orectolobiformes</taxon>
        <taxon>Hemiscylliidae</taxon>
        <taxon>Chiloscyllium</taxon>
    </lineage>
</organism>
<reference evidence="2 3" key="1">
    <citation type="journal article" date="2018" name="Nat. Ecol. Evol.">
        <title>Shark genomes provide insights into elasmobranch evolution and the origin of vertebrates.</title>
        <authorList>
            <person name="Hara Y"/>
            <person name="Yamaguchi K"/>
            <person name="Onimaru K"/>
            <person name="Kadota M"/>
            <person name="Koyanagi M"/>
            <person name="Keeley SD"/>
            <person name="Tatsumi K"/>
            <person name="Tanaka K"/>
            <person name="Motone F"/>
            <person name="Kageyama Y"/>
            <person name="Nozu R"/>
            <person name="Adachi N"/>
            <person name="Nishimura O"/>
            <person name="Nakagawa R"/>
            <person name="Tanegashima C"/>
            <person name="Kiyatake I"/>
            <person name="Matsumoto R"/>
            <person name="Murakumo K"/>
            <person name="Nishida K"/>
            <person name="Terakita A"/>
            <person name="Kuratani S"/>
            <person name="Sato K"/>
            <person name="Hyodo S Kuraku.S."/>
        </authorList>
    </citation>
    <scope>NUCLEOTIDE SEQUENCE [LARGE SCALE GENOMIC DNA]</scope>
</reference>
<name>A0A401RIX7_CHIPU</name>
<keyword evidence="3" id="KW-1185">Reference proteome</keyword>
<comment type="caution">
    <text evidence="2">The sequence shown here is derived from an EMBL/GenBank/DDBJ whole genome shotgun (WGS) entry which is preliminary data.</text>
</comment>
<protein>
    <submittedName>
        <fullName evidence="2">Uncharacterized protein</fullName>
    </submittedName>
</protein>
<evidence type="ECO:0000313" key="2">
    <source>
        <dbReference type="EMBL" id="GCC18101.1"/>
    </source>
</evidence>
<accession>A0A401RIX7</accession>
<feature type="compositionally biased region" description="Basic and acidic residues" evidence="1">
    <location>
        <begin position="11"/>
        <end position="24"/>
    </location>
</feature>
<dbReference type="EMBL" id="BEZZ01004336">
    <property type="protein sequence ID" value="GCC18101.1"/>
    <property type="molecule type" value="Genomic_DNA"/>
</dbReference>
<gene>
    <name evidence="2" type="ORF">chiPu_0021629</name>
</gene>
<evidence type="ECO:0000256" key="1">
    <source>
        <dbReference type="SAM" id="MobiDB-lite"/>
    </source>
</evidence>
<feature type="region of interest" description="Disordered" evidence="1">
    <location>
        <begin position="10"/>
        <end position="36"/>
    </location>
</feature>
<feature type="compositionally biased region" description="Low complexity" evidence="1">
    <location>
        <begin position="25"/>
        <end position="34"/>
    </location>
</feature>
<sequence>MDWTNRLNIRQADKKSLGEQKADDSQQSSSLQDLRSQHTAIRQQDLELLLQTRLCLEARSLGWPSPRGWETGLRLEAGSLDFALRPGSLSRPSPQGQESGLRLEAGSLGFVSRLGVRARLRLEARGLGFASGVRAGLCLDAGSPGQASHQSRESGPGFSLRPGVWAGLCLEARCPSWALPGVRARLRLKAGSLDFALRPGSLGQPSSRGWESGIRLKAGSPSWASP</sequence>
<feature type="region of interest" description="Disordered" evidence="1">
    <location>
        <begin position="202"/>
        <end position="226"/>
    </location>
</feature>
<evidence type="ECO:0000313" key="3">
    <source>
        <dbReference type="Proteomes" id="UP000287033"/>
    </source>
</evidence>
<dbReference type="AlphaFoldDB" id="A0A401RIX7"/>
<proteinExistence type="predicted"/>